<protein>
    <submittedName>
        <fullName evidence="1">DUF2490 domain-containing protein</fullName>
    </submittedName>
</protein>
<accession>A0A9X1FP34</accession>
<name>A0A9X1FP34_9FLAO</name>
<keyword evidence="2" id="KW-1185">Reference proteome</keyword>
<dbReference type="RefSeq" id="WP_219052667.1">
    <property type="nucleotide sequence ID" value="NZ_JAHWDP010000003.1"/>
</dbReference>
<evidence type="ECO:0000313" key="2">
    <source>
        <dbReference type="Proteomes" id="UP001138686"/>
    </source>
</evidence>
<organism evidence="1 2">
    <name type="scientific">Halomarinibacterium sedimenti</name>
    <dbReference type="NCBI Taxonomy" id="2857106"/>
    <lineage>
        <taxon>Bacteria</taxon>
        <taxon>Pseudomonadati</taxon>
        <taxon>Bacteroidota</taxon>
        <taxon>Flavobacteriia</taxon>
        <taxon>Flavobacteriales</taxon>
        <taxon>Flavobacteriaceae</taxon>
        <taxon>Halomarinibacterium</taxon>
    </lineage>
</organism>
<dbReference type="InterPro" id="IPR019619">
    <property type="entry name" value="DUF2490"/>
</dbReference>
<dbReference type="Proteomes" id="UP001138686">
    <property type="component" value="Unassembled WGS sequence"/>
</dbReference>
<dbReference type="Pfam" id="PF10677">
    <property type="entry name" value="DUF2490"/>
    <property type="match status" value="1"/>
</dbReference>
<evidence type="ECO:0000313" key="1">
    <source>
        <dbReference type="EMBL" id="MBW2938170.1"/>
    </source>
</evidence>
<dbReference type="AlphaFoldDB" id="A0A9X1FP34"/>
<dbReference type="EMBL" id="JAHWDP010000003">
    <property type="protein sequence ID" value="MBW2938170.1"/>
    <property type="molecule type" value="Genomic_DNA"/>
</dbReference>
<proteinExistence type="predicted"/>
<reference evidence="1" key="1">
    <citation type="submission" date="2021-07" db="EMBL/GenBank/DDBJ databases">
        <title>Aureisphaera sp. CAU 1614 isolated from sea sediment.</title>
        <authorList>
            <person name="Kim W."/>
        </authorList>
    </citation>
    <scope>NUCLEOTIDE SEQUENCE</scope>
    <source>
        <strain evidence="1">CAU 1614</strain>
    </source>
</reference>
<sequence>MIKKTLFTLITIMFIWTVKSQETGENNFGSWFMLFAKHKVSEKFSIHSEIQYRTYEFGSNFNQLLLRAGLNYHFATNATATIGYGYIATDGTFVELEGEENSVENRIYEEFSLNNSVGKFKFGHRYRVEQRFIKNPLTGNDTQHRMRYLLRVTYPINEQWFLTAYDEVFINLQEPIFGQNRLYGAIGYNFSKNVSTQVGYLKNHFTGVNYDRFQIGFWIDTDFRKKGAEN</sequence>
<gene>
    <name evidence="1" type="ORF">KXJ69_08630</name>
</gene>
<comment type="caution">
    <text evidence="1">The sequence shown here is derived from an EMBL/GenBank/DDBJ whole genome shotgun (WGS) entry which is preliminary data.</text>
</comment>